<reference evidence="2 3" key="1">
    <citation type="submission" date="2023-06" db="EMBL/GenBank/DDBJ databases">
        <authorList>
            <person name="Oyuntsetseg B."/>
            <person name="Kim S.B."/>
        </authorList>
    </citation>
    <scope>NUCLEOTIDE SEQUENCE [LARGE SCALE GENOMIC DNA]</scope>
    <source>
        <strain evidence="2 3">2-2</strain>
    </source>
</reference>
<gene>
    <name evidence="2" type="ORF">QP939_03140</name>
</gene>
<dbReference type="Proteomes" id="UP001227101">
    <property type="component" value="Chromosome"/>
</dbReference>
<feature type="transmembrane region" description="Helical" evidence="1">
    <location>
        <begin position="12"/>
        <end position="33"/>
    </location>
</feature>
<keyword evidence="1" id="KW-1133">Transmembrane helix</keyword>
<name>A0ABY8XPW3_9PSEU</name>
<keyword evidence="1" id="KW-0472">Membrane</keyword>
<proteinExistence type="predicted"/>
<organism evidence="2 3">
    <name type="scientific">Amycolatopsis nalaikhensis</name>
    <dbReference type="NCBI Taxonomy" id="715472"/>
    <lineage>
        <taxon>Bacteria</taxon>
        <taxon>Bacillati</taxon>
        <taxon>Actinomycetota</taxon>
        <taxon>Actinomycetes</taxon>
        <taxon>Pseudonocardiales</taxon>
        <taxon>Pseudonocardiaceae</taxon>
        <taxon>Amycolatopsis</taxon>
    </lineage>
</organism>
<keyword evidence="1" id="KW-0812">Transmembrane</keyword>
<dbReference type="EMBL" id="CP127173">
    <property type="protein sequence ID" value="WIV57699.1"/>
    <property type="molecule type" value="Genomic_DNA"/>
</dbReference>
<evidence type="ECO:0000313" key="3">
    <source>
        <dbReference type="Proteomes" id="UP001227101"/>
    </source>
</evidence>
<protein>
    <submittedName>
        <fullName evidence="2">Uncharacterized protein</fullName>
    </submittedName>
</protein>
<keyword evidence="3" id="KW-1185">Reference proteome</keyword>
<dbReference type="RefSeq" id="WP_285454999.1">
    <property type="nucleotide sequence ID" value="NZ_CP127173.1"/>
</dbReference>
<sequence>MAGKHRKKAASRTGCVVIVVFTMPLLILLTTVADQARHLIG</sequence>
<accession>A0ABY8XPW3</accession>
<evidence type="ECO:0000313" key="2">
    <source>
        <dbReference type="EMBL" id="WIV57699.1"/>
    </source>
</evidence>
<evidence type="ECO:0000256" key="1">
    <source>
        <dbReference type="SAM" id="Phobius"/>
    </source>
</evidence>